<comment type="similarity">
    <text evidence="11">Belongs to the tetrahydrofolate dehydrogenase/cyclohydrolase family.</text>
</comment>
<keyword evidence="9 11" id="KW-0486">Methionine biosynthesis</keyword>
<keyword evidence="15" id="KW-1185">Reference proteome</keyword>
<comment type="catalytic activity">
    <reaction evidence="11">
        <text>(6R)-5,10-methylene-5,6,7,8-tetrahydrofolate + NADP(+) = (6R)-5,10-methenyltetrahydrofolate + NADPH</text>
        <dbReference type="Rhea" id="RHEA:22812"/>
        <dbReference type="ChEBI" id="CHEBI:15636"/>
        <dbReference type="ChEBI" id="CHEBI:57455"/>
        <dbReference type="ChEBI" id="CHEBI:57783"/>
        <dbReference type="ChEBI" id="CHEBI:58349"/>
        <dbReference type="EC" id="1.5.1.5"/>
    </reaction>
</comment>
<feature type="domain" description="Tetrahydrofolate dehydrogenase/cyclohydrolase catalytic" evidence="12">
    <location>
        <begin position="6"/>
        <end position="120"/>
    </location>
</feature>
<keyword evidence="5 11" id="KW-0378">Hydrolase</keyword>
<evidence type="ECO:0000256" key="2">
    <source>
        <dbReference type="ARBA" id="ARBA00022563"/>
    </source>
</evidence>
<reference evidence="14 15" key="1">
    <citation type="journal article" date="2017" name="Genome Announc.">
        <title>Complete Genome Sequences of Two Acetylene-Fermenting Pelobacter acetylenicus Strains.</title>
        <authorList>
            <person name="Sutton J.M."/>
            <person name="Baesman S.M."/>
            <person name="Fierst J.L."/>
            <person name="Poret-Peterson A.T."/>
            <person name="Oremland R.S."/>
            <person name="Dunlap D.S."/>
            <person name="Akob D.M."/>
        </authorList>
    </citation>
    <scope>NUCLEOTIDE SEQUENCE [LARGE SCALE GENOMIC DNA]</scope>
    <source>
        <strain evidence="14 15">SFB93</strain>
    </source>
</reference>
<dbReference type="SUPFAM" id="SSF53223">
    <property type="entry name" value="Aminoacid dehydrogenase-like, N-terminal domain"/>
    <property type="match status" value="1"/>
</dbReference>
<dbReference type="OrthoDB" id="9803580at2"/>
<evidence type="ECO:0000256" key="7">
    <source>
        <dbReference type="ARBA" id="ARBA00023002"/>
    </source>
</evidence>
<evidence type="ECO:0000256" key="3">
    <source>
        <dbReference type="ARBA" id="ARBA00022605"/>
    </source>
</evidence>
<evidence type="ECO:0000256" key="5">
    <source>
        <dbReference type="ARBA" id="ARBA00022801"/>
    </source>
</evidence>
<dbReference type="GO" id="GO:0035999">
    <property type="term" value="P:tetrahydrofolate interconversion"/>
    <property type="evidence" value="ECO:0007669"/>
    <property type="project" value="UniProtKB-UniRule"/>
</dbReference>
<dbReference type="Proteomes" id="UP000182517">
    <property type="component" value="Chromosome"/>
</dbReference>
<dbReference type="GO" id="GO:0004477">
    <property type="term" value="F:methenyltetrahydrofolate cyclohydrolase activity"/>
    <property type="evidence" value="ECO:0007669"/>
    <property type="project" value="UniProtKB-UniRule"/>
</dbReference>
<dbReference type="GO" id="GO:0006164">
    <property type="term" value="P:purine nucleotide biosynthetic process"/>
    <property type="evidence" value="ECO:0007669"/>
    <property type="project" value="UniProtKB-KW"/>
</dbReference>
<feature type="binding site" evidence="11">
    <location>
        <position position="235"/>
    </location>
    <ligand>
        <name>NADP(+)</name>
        <dbReference type="ChEBI" id="CHEBI:58349"/>
    </ligand>
</feature>
<dbReference type="Gene3D" id="3.40.50.720">
    <property type="entry name" value="NAD(P)-binding Rossmann-like Domain"/>
    <property type="match status" value="1"/>
</dbReference>
<accession>A0A1L3GS26</accession>
<comment type="subunit">
    <text evidence="11">Homodimer.</text>
</comment>
<dbReference type="UniPathway" id="UPA00193"/>
<keyword evidence="8 11" id="KW-0368">Histidine biosynthesis</keyword>
<evidence type="ECO:0000256" key="8">
    <source>
        <dbReference type="ARBA" id="ARBA00023102"/>
    </source>
</evidence>
<dbReference type="EC" id="3.5.4.9" evidence="11"/>
<dbReference type="RefSeq" id="WP_072284780.1">
    <property type="nucleotide sequence ID" value="NZ_CP015519.1"/>
</dbReference>
<dbReference type="STRING" id="1842532.A7E78_13500"/>
<dbReference type="Gene3D" id="3.40.50.10860">
    <property type="entry name" value="Leucine Dehydrogenase, chain A, domain 1"/>
    <property type="match status" value="1"/>
</dbReference>
<dbReference type="PANTHER" id="PTHR48099">
    <property type="entry name" value="C-1-TETRAHYDROFOLATE SYNTHASE, CYTOPLASMIC-RELATED"/>
    <property type="match status" value="1"/>
</dbReference>
<keyword evidence="7 11" id="KW-0560">Oxidoreductase</keyword>
<dbReference type="InterPro" id="IPR000672">
    <property type="entry name" value="THF_DH/CycHdrlase"/>
</dbReference>
<comment type="function">
    <text evidence="11">Catalyzes the oxidation of 5,10-methylenetetrahydrofolate to 5,10-methenyltetrahydrofolate and then the hydrolysis of 5,10-methenyltetrahydrofolate to 10-formyltetrahydrofolate.</text>
</comment>
<evidence type="ECO:0000256" key="9">
    <source>
        <dbReference type="ARBA" id="ARBA00023167"/>
    </source>
</evidence>
<evidence type="ECO:0000256" key="11">
    <source>
        <dbReference type="HAMAP-Rule" id="MF_01576"/>
    </source>
</evidence>
<dbReference type="InterPro" id="IPR046346">
    <property type="entry name" value="Aminoacid_DH-like_N_sf"/>
</dbReference>
<dbReference type="Pfam" id="PF00763">
    <property type="entry name" value="THF_DHG_CYH"/>
    <property type="match status" value="1"/>
</dbReference>
<evidence type="ECO:0000256" key="1">
    <source>
        <dbReference type="ARBA" id="ARBA00004777"/>
    </source>
</evidence>
<protein>
    <recommendedName>
        <fullName evidence="11">Bifunctional protein FolD</fullName>
    </recommendedName>
    <domain>
        <recommendedName>
            <fullName evidence="11">Methylenetetrahydrofolate dehydrogenase</fullName>
            <ecNumber evidence="11">1.5.1.5</ecNumber>
        </recommendedName>
    </domain>
    <domain>
        <recommendedName>
            <fullName evidence="11">Methenyltetrahydrofolate cyclohydrolase</fullName>
            <ecNumber evidence="11">3.5.4.9</ecNumber>
        </recommendedName>
    </domain>
</protein>
<evidence type="ECO:0000256" key="4">
    <source>
        <dbReference type="ARBA" id="ARBA00022755"/>
    </source>
</evidence>
<evidence type="ECO:0000256" key="10">
    <source>
        <dbReference type="ARBA" id="ARBA00023268"/>
    </source>
</evidence>
<name>A0A1L3GS26_9BACT</name>
<evidence type="ECO:0000259" key="12">
    <source>
        <dbReference type="Pfam" id="PF00763"/>
    </source>
</evidence>
<keyword evidence="10 11" id="KW-0511">Multifunctional enzyme</keyword>
<dbReference type="InterPro" id="IPR020631">
    <property type="entry name" value="THF_DH/CycHdrlase_NAD-bd_dom"/>
</dbReference>
<dbReference type="GO" id="GO:0000105">
    <property type="term" value="P:L-histidine biosynthetic process"/>
    <property type="evidence" value="ECO:0007669"/>
    <property type="project" value="UniProtKB-KW"/>
</dbReference>
<comment type="pathway">
    <text evidence="1 11">One-carbon metabolism; tetrahydrofolate interconversion.</text>
</comment>
<dbReference type="CDD" id="cd01080">
    <property type="entry name" value="NAD_bind_m-THF_DH_Cyclohyd"/>
    <property type="match status" value="1"/>
</dbReference>
<dbReference type="GO" id="GO:0005829">
    <property type="term" value="C:cytosol"/>
    <property type="evidence" value="ECO:0007669"/>
    <property type="project" value="TreeGrafter"/>
</dbReference>
<organism evidence="14 15">
    <name type="scientific">Syntrophotalea acetylenivorans</name>
    <dbReference type="NCBI Taxonomy" id="1842532"/>
    <lineage>
        <taxon>Bacteria</taxon>
        <taxon>Pseudomonadati</taxon>
        <taxon>Thermodesulfobacteriota</taxon>
        <taxon>Desulfuromonadia</taxon>
        <taxon>Desulfuromonadales</taxon>
        <taxon>Syntrophotaleaceae</taxon>
        <taxon>Syntrophotalea</taxon>
    </lineage>
</organism>
<keyword evidence="3 11" id="KW-0028">Amino-acid biosynthesis</keyword>
<evidence type="ECO:0000256" key="6">
    <source>
        <dbReference type="ARBA" id="ARBA00022857"/>
    </source>
</evidence>
<gene>
    <name evidence="11" type="primary">folD</name>
    <name evidence="14" type="ORF">A7E78_13500</name>
</gene>
<feature type="binding site" evidence="11">
    <location>
        <begin position="165"/>
        <end position="167"/>
    </location>
    <ligand>
        <name>NADP(+)</name>
        <dbReference type="ChEBI" id="CHEBI:58349"/>
    </ligand>
</feature>
<comment type="caution">
    <text evidence="11">Lacks conserved residue(s) required for the propagation of feature annotation.</text>
</comment>
<dbReference type="KEGG" id="pef:A7E78_13500"/>
<dbReference type="EMBL" id="CP015519">
    <property type="protein sequence ID" value="APG28756.1"/>
    <property type="molecule type" value="Genomic_DNA"/>
</dbReference>
<dbReference type="SUPFAM" id="SSF51735">
    <property type="entry name" value="NAD(P)-binding Rossmann-fold domains"/>
    <property type="match status" value="1"/>
</dbReference>
<evidence type="ECO:0000259" key="13">
    <source>
        <dbReference type="Pfam" id="PF02882"/>
    </source>
</evidence>
<dbReference type="GO" id="GO:0004488">
    <property type="term" value="F:methylenetetrahydrofolate dehydrogenase (NADP+) activity"/>
    <property type="evidence" value="ECO:0007669"/>
    <property type="project" value="UniProtKB-UniRule"/>
</dbReference>
<dbReference type="InterPro" id="IPR020630">
    <property type="entry name" value="THF_DH/CycHdrlase_cat_dom"/>
</dbReference>
<dbReference type="Pfam" id="PF02882">
    <property type="entry name" value="THF_DHG_CYH_C"/>
    <property type="match status" value="1"/>
</dbReference>
<dbReference type="AlphaFoldDB" id="A0A1L3GS26"/>
<dbReference type="EC" id="1.5.1.5" evidence="11"/>
<dbReference type="PANTHER" id="PTHR48099:SF5">
    <property type="entry name" value="C-1-TETRAHYDROFOLATE SYNTHASE, CYTOPLASMIC"/>
    <property type="match status" value="1"/>
</dbReference>
<dbReference type="InterPro" id="IPR036291">
    <property type="entry name" value="NAD(P)-bd_dom_sf"/>
</dbReference>
<keyword evidence="6 11" id="KW-0521">NADP</keyword>
<dbReference type="HAMAP" id="MF_01576">
    <property type="entry name" value="THF_DHG_CYH"/>
    <property type="match status" value="1"/>
</dbReference>
<dbReference type="GO" id="GO:0009086">
    <property type="term" value="P:methionine biosynthetic process"/>
    <property type="evidence" value="ECO:0007669"/>
    <property type="project" value="UniProtKB-KW"/>
</dbReference>
<keyword evidence="4 11" id="KW-0658">Purine biosynthesis</keyword>
<proteinExistence type="inferred from homology"/>
<evidence type="ECO:0000313" key="14">
    <source>
        <dbReference type="EMBL" id="APG28756.1"/>
    </source>
</evidence>
<evidence type="ECO:0000313" key="15">
    <source>
        <dbReference type="Proteomes" id="UP000182517"/>
    </source>
</evidence>
<keyword evidence="2 11" id="KW-0554">One-carbon metabolism</keyword>
<sequence length="285" mass="29970">MAAELLEGKVVAEAVLEDVASRVAVMKERGVTPGLGTILVGDDGPSVSYVNKKRETCKSVGIASFHIEIPASAGQADLLAAVKDFNESPDVDAYIIQYPLPGGFDFNEALLLMDPDKDADGLHPVNLGRLVLQEPGPVPCTPAGIREMLKHYQIAVEGKEVVIIGRGPTLGRPLSLLMTLKQPFANAAVTVVHSGIADLGSYTRRADIIIAAAGCPGIVQPDMVRPGAVVISGGISWEGRKLLPDVAEEVGEVAGWITPRLGGVGPTTVAMLLRNTMLAAERRLS</sequence>
<comment type="catalytic activity">
    <reaction evidence="11">
        <text>(6R)-5,10-methenyltetrahydrofolate + H2O = (6R)-10-formyltetrahydrofolate + H(+)</text>
        <dbReference type="Rhea" id="RHEA:23700"/>
        <dbReference type="ChEBI" id="CHEBI:15377"/>
        <dbReference type="ChEBI" id="CHEBI:15378"/>
        <dbReference type="ChEBI" id="CHEBI:57455"/>
        <dbReference type="ChEBI" id="CHEBI:195366"/>
        <dbReference type="EC" id="3.5.4.9"/>
    </reaction>
</comment>
<feature type="domain" description="Tetrahydrofolate dehydrogenase/cyclohydrolase NAD(P)-binding" evidence="13">
    <location>
        <begin position="139"/>
        <end position="283"/>
    </location>
</feature>
<dbReference type="PRINTS" id="PR00085">
    <property type="entry name" value="THFDHDRGNASE"/>
</dbReference>